<dbReference type="OrthoDB" id="4768527at2759"/>
<dbReference type="PANTHER" id="PTHR35106">
    <property type="entry name" value="BNAA07G25190D PROTEIN"/>
    <property type="match status" value="1"/>
</dbReference>
<dbReference type="PANTHER" id="PTHR35106:SF5">
    <property type="entry name" value="CARBOXYPEPTIDASE"/>
    <property type="match status" value="1"/>
</dbReference>
<dbReference type="Proteomes" id="UP000515151">
    <property type="component" value="Chromosome 4"/>
</dbReference>
<dbReference type="AlphaFoldDB" id="A0A6P8DFT4"/>
<keyword evidence="1" id="KW-1185">Reference proteome</keyword>
<evidence type="ECO:0000313" key="2">
    <source>
        <dbReference type="RefSeq" id="XP_031393339.1"/>
    </source>
</evidence>
<reference evidence="2" key="2">
    <citation type="submission" date="2025-08" db="UniProtKB">
        <authorList>
            <consortium name="RefSeq"/>
        </authorList>
    </citation>
    <scope>IDENTIFICATION</scope>
    <source>
        <tissue evidence="2">Leaf</tissue>
    </source>
</reference>
<proteinExistence type="predicted"/>
<sequence>MIKNIISEKKKCFLCTDQESVFRKNVFCLVLLRTVPNLCRDRPLSDLSLSFSIMALASSISCPFISTLSLSLPTSRTLPSPLQPFHRLFPVLSPTRWKFLAIECCSPSSKSQNLRTCKNCKMQFDTLLNHPRACRFHTAHFGGETKRKFESVYTGGTLDTPNSGEVFQYWHCCGSEDPFDPGCTSAPHASYDD</sequence>
<accession>A0A6P8DFT4</accession>
<evidence type="ECO:0000313" key="1">
    <source>
        <dbReference type="Proteomes" id="UP000515151"/>
    </source>
</evidence>
<reference evidence="1" key="1">
    <citation type="journal article" date="2020" name="Plant Biotechnol. J.">
        <title>The pomegranate (Punica granatum L.) draft genome dissects genetic divergence between soft- and hard-seeded cultivars.</title>
        <authorList>
            <person name="Luo X."/>
            <person name="Li H."/>
            <person name="Wu Z."/>
            <person name="Yao W."/>
            <person name="Zhao P."/>
            <person name="Cao D."/>
            <person name="Yu H."/>
            <person name="Li K."/>
            <person name="Poudel K."/>
            <person name="Zhao D."/>
            <person name="Zhang F."/>
            <person name="Xia X."/>
            <person name="Chen L."/>
            <person name="Wang Q."/>
            <person name="Jing D."/>
            <person name="Cao S."/>
        </authorList>
    </citation>
    <scope>NUCLEOTIDE SEQUENCE [LARGE SCALE GENOMIC DNA]</scope>
    <source>
        <strain evidence="1">cv. Tunisia</strain>
    </source>
</reference>
<dbReference type="GeneID" id="116205043"/>
<protein>
    <submittedName>
        <fullName evidence="2">Uncharacterized protein LOC116205043</fullName>
    </submittedName>
</protein>
<dbReference type="RefSeq" id="XP_031393339.1">
    <property type="nucleotide sequence ID" value="XM_031537479.1"/>
</dbReference>
<organism evidence="1 2">
    <name type="scientific">Punica granatum</name>
    <name type="common">Pomegranate</name>
    <dbReference type="NCBI Taxonomy" id="22663"/>
    <lineage>
        <taxon>Eukaryota</taxon>
        <taxon>Viridiplantae</taxon>
        <taxon>Streptophyta</taxon>
        <taxon>Embryophyta</taxon>
        <taxon>Tracheophyta</taxon>
        <taxon>Spermatophyta</taxon>
        <taxon>Magnoliopsida</taxon>
        <taxon>eudicotyledons</taxon>
        <taxon>Gunneridae</taxon>
        <taxon>Pentapetalae</taxon>
        <taxon>rosids</taxon>
        <taxon>malvids</taxon>
        <taxon>Myrtales</taxon>
        <taxon>Lythraceae</taxon>
        <taxon>Punica</taxon>
    </lineage>
</organism>
<name>A0A6P8DFT4_PUNGR</name>
<gene>
    <name evidence="2" type="primary">LOC116205043</name>
</gene>